<reference evidence="2 3" key="1">
    <citation type="journal article" date="2019" name="Commun. Biol.">
        <title>The bagworm genome reveals a unique fibroin gene that provides high tensile strength.</title>
        <authorList>
            <person name="Kono N."/>
            <person name="Nakamura H."/>
            <person name="Ohtoshi R."/>
            <person name="Tomita M."/>
            <person name="Numata K."/>
            <person name="Arakawa K."/>
        </authorList>
    </citation>
    <scope>NUCLEOTIDE SEQUENCE [LARGE SCALE GENOMIC DNA]</scope>
</reference>
<feature type="chain" id="PRO_5020030140" evidence="1">
    <location>
        <begin position="24"/>
        <end position="124"/>
    </location>
</feature>
<evidence type="ECO:0000313" key="3">
    <source>
        <dbReference type="Proteomes" id="UP000299102"/>
    </source>
</evidence>
<dbReference type="Proteomes" id="UP000299102">
    <property type="component" value="Unassembled WGS sequence"/>
</dbReference>
<evidence type="ECO:0000313" key="2">
    <source>
        <dbReference type="EMBL" id="GBP15614.1"/>
    </source>
</evidence>
<dbReference type="AlphaFoldDB" id="A0A4C1TN40"/>
<evidence type="ECO:0000256" key="1">
    <source>
        <dbReference type="SAM" id="SignalP"/>
    </source>
</evidence>
<dbReference type="EMBL" id="BGZK01005827">
    <property type="protein sequence ID" value="GBP15614.1"/>
    <property type="molecule type" value="Genomic_DNA"/>
</dbReference>
<proteinExistence type="predicted"/>
<keyword evidence="1" id="KW-0732">Signal</keyword>
<gene>
    <name evidence="2" type="ORF">EVAR_70903_1</name>
</gene>
<feature type="signal peptide" evidence="1">
    <location>
        <begin position="1"/>
        <end position="23"/>
    </location>
</feature>
<name>A0A4C1TN40_EUMVA</name>
<organism evidence="2 3">
    <name type="scientific">Eumeta variegata</name>
    <name type="common">Bagworm moth</name>
    <name type="synonym">Eumeta japonica</name>
    <dbReference type="NCBI Taxonomy" id="151549"/>
    <lineage>
        <taxon>Eukaryota</taxon>
        <taxon>Metazoa</taxon>
        <taxon>Ecdysozoa</taxon>
        <taxon>Arthropoda</taxon>
        <taxon>Hexapoda</taxon>
        <taxon>Insecta</taxon>
        <taxon>Pterygota</taxon>
        <taxon>Neoptera</taxon>
        <taxon>Endopterygota</taxon>
        <taxon>Lepidoptera</taxon>
        <taxon>Glossata</taxon>
        <taxon>Ditrysia</taxon>
        <taxon>Tineoidea</taxon>
        <taxon>Psychidae</taxon>
        <taxon>Oiketicinae</taxon>
        <taxon>Eumeta</taxon>
    </lineage>
</organism>
<protein>
    <submittedName>
        <fullName evidence="2">Uncharacterized protein</fullName>
    </submittedName>
</protein>
<accession>A0A4C1TN40</accession>
<sequence length="124" mass="13795">MAKFAAALSFLLILAAFRPETSPSAVIAAKTKVKKLDPSDCLEEDEIESNKTYCTTLRKYPKAAHLNELIEQKLSNFASFFDEEDLPGAIEPRAGYEPNEEFRSKQATIVPQARALKVTNGFQL</sequence>
<dbReference type="OrthoDB" id="6359065at2759"/>
<comment type="caution">
    <text evidence="2">The sequence shown here is derived from an EMBL/GenBank/DDBJ whole genome shotgun (WGS) entry which is preliminary data.</text>
</comment>
<keyword evidence="3" id="KW-1185">Reference proteome</keyword>